<reference evidence="2 3" key="1">
    <citation type="submission" date="2022-07" db="EMBL/GenBank/DDBJ databases">
        <title>Novel species in genus Aeromicrobium.</title>
        <authorList>
            <person name="Ye L."/>
        </authorList>
    </citation>
    <scope>NUCLEOTIDE SEQUENCE [LARGE SCALE GENOMIC DNA]</scope>
    <source>
        <strain evidence="3">zg-Y50</strain>
    </source>
</reference>
<protein>
    <recommendedName>
        <fullName evidence="4">Glycosyltransferase RgtA/B/C/D-like domain-containing protein</fullName>
    </recommendedName>
</protein>
<sequence length="499" mass="52422">MTLRDDLRSRPWLIAWLLLVLPLAWWTVELVAGGWVPHGDTAVAAVRVHDVFGSHTPLLGMPSTSGQTVAGVHAHHPGPLHFQLLAPLYAVTGYAPWALVVGSFVLIAGLLALALAAADVAGGQRGVIAVAVAQAVVLPVAGSQLVTPWNPWVAMVAFTAAVTCGWAVLVGRGGWWPAFIVTLSLAAQSHLAVAPASVVLGVVALGVSIVLWRAGRLRMTRGTVVLTALLGVACWAAPLADVATRSPHNLELLLEVAGAGDGAPVLSLMVLAAAGAVLWWLHRRGGGVASGRPSAVVPWLVIATAVLLLSASRAGGGRAAYIAFALPAMLVLLTWPLVGWWSRSRHARTAAYGFAAAVALSLLLVPRPFDRFLGAAADRAAPVVERAREVAQGIDGPVVVRSTGVSAWVDIAPAVYAALVADGRQVYFEPRVDGRREDDFRHPRHLDAPHRELIVDSHADRPQPAAEGAVVERVVLPERPDTPALGGDRYVDLVLTPVR</sequence>
<keyword evidence="1" id="KW-0812">Transmembrane</keyword>
<feature type="transmembrane region" description="Helical" evidence="1">
    <location>
        <begin position="94"/>
        <end position="115"/>
    </location>
</feature>
<feature type="transmembrane region" description="Helical" evidence="1">
    <location>
        <begin position="198"/>
        <end position="215"/>
    </location>
</feature>
<proteinExistence type="predicted"/>
<feature type="transmembrane region" description="Helical" evidence="1">
    <location>
        <begin position="152"/>
        <end position="170"/>
    </location>
</feature>
<dbReference type="EMBL" id="CP101990">
    <property type="protein sequence ID" value="UUI69540.1"/>
    <property type="molecule type" value="Genomic_DNA"/>
</dbReference>
<evidence type="ECO:0000256" key="1">
    <source>
        <dbReference type="SAM" id="Phobius"/>
    </source>
</evidence>
<dbReference type="RefSeq" id="WP_232417006.1">
    <property type="nucleotide sequence ID" value="NZ_CP101990.1"/>
</dbReference>
<name>A0ABY5KI73_9ACTN</name>
<feature type="transmembrane region" description="Helical" evidence="1">
    <location>
        <begin position="318"/>
        <end position="338"/>
    </location>
</feature>
<organism evidence="2 3">
    <name type="scientific">Aeromicrobium duanguangcaii</name>
    <dbReference type="NCBI Taxonomy" id="2968086"/>
    <lineage>
        <taxon>Bacteria</taxon>
        <taxon>Bacillati</taxon>
        <taxon>Actinomycetota</taxon>
        <taxon>Actinomycetes</taxon>
        <taxon>Propionibacteriales</taxon>
        <taxon>Nocardioidaceae</taxon>
        <taxon>Aeromicrobium</taxon>
    </lineage>
</organism>
<evidence type="ECO:0008006" key="4">
    <source>
        <dbReference type="Google" id="ProtNLM"/>
    </source>
</evidence>
<accession>A0ABY5KI73</accession>
<feature type="transmembrane region" description="Helical" evidence="1">
    <location>
        <begin position="222"/>
        <end position="243"/>
    </location>
</feature>
<gene>
    <name evidence="2" type="ORF">NP095_05440</name>
</gene>
<keyword evidence="1" id="KW-0472">Membrane</keyword>
<feature type="transmembrane region" description="Helical" evidence="1">
    <location>
        <begin position="293"/>
        <end position="312"/>
    </location>
</feature>
<keyword evidence="3" id="KW-1185">Reference proteome</keyword>
<feature type="transmembrane region" description="Helical" evidence="1">
    <location>
        <begin position="350"/>
        <end position="369"/>
    </location>
</feature>
<feature type="transmembrane region" description="Helical" evidence="1">
    <location>
        <begin position="12"/>
        <end position="28"/>
    </location>
</feature>
<feature type="transmembrane region" description="Helical" evidence="1">
    <location>
        <begin position="263"/>
        <end position="281"/>
    </location>
</feature>
<keyword evidence="1" id="KW-1133">Transmembrane helix</keyword>
<evidence type="ECO:0000313" key="3">
    <source>
        <dbReference type="Proteomes" id="UP001315860"/>
    </source>
</evidence>
<evidence type="ECO:0000313" key="2">
    <source>
        <dbReference type="EMBL" id="UUI69540.1"/>
    </source>
</evidence>
<dbReference type="Proteomes" id="UP001315860">
    <property type="component" value="Chromosome"/>
</dbReference>